<dbReference type="PANTHER" id="PTHR33133:SF5">
    <property type="entry name" value="OS08G0107100 PROTEIN"/>
    <property type="match status" value="1"/>
</dbReference>
<feature type="transmembrane region" description="Helical" evidence="1">
    <location>
        <begin position="269"/>
        <end position="293"/>
    </location>
</feature>
<keyword evidence="1" id="KW-0472">Membrane</keyword>
<feature type="transmembrane region" description="Helical" evidence="1">
    <location>
        <begin position="176"/>
        <end position="208"/>
    </location>
</feature>
<reference evidence="2" key="1">
    <citation type="journal article" date="2023" name="GigaByte">
        <title>Genome assembly of the bearded iris, Iris pallida Lam.</title>
        <authorList>
            <person name="Bruccoleri R.E."/>
            <person name="Oakeley E.J."/>
            <person name="Faust A.M.E."/>
            <person name="Altorfer M."/>
            <person name="Dessus-Babus S."/>
            <person name="Burckhardt D."/>
            <person name="Oertli M."/>
            <person name="Naumann U."/>
            <person name="Petersen F."/>
            <person name="Wong J."/>
        </authorList>
    </citation>
    <scope>NUCLEOTIDE SEQUENCE</scope>
    <source>
        <strain evidence="2">GSM-AAB239-AS_SAM_17_03QT</strain>
    </source>
</reference>
<evidence type="ECO:0000313" key="3">
    <source>
        <dbReference type="Proteomes" id="UP001140949"/>
    </source>
</evidence>
<dbReference type="Proteomes" id="UP001140949">
    <property type="component" value="Unassembled WGS sequence"/>
</dbReference>
<comment type="caution">
    <text evidence="2">The sequence shown here is derived from an EMBL/GenBank/DDBJ whole genome shotgun (WGS) entry which is preliminary data.</text>
</comment>
<keyword evidence="1" id="KW-1133">Transmembrane helix</keyword>
<feature type="transmembrane region" description="Helical" evidence="1">
    <location>
        <begin position="34"/>
        <end position="57"/>
    </location>
</feature>
<reference evidence="2" key="2">
    <citation type="submission" date="2023-04" db="EMBL/GenBank/DDBJ databases">
        <authorList>
            <person name="Bruccoleri R.E."/>
            <person name="Oakeley E.J."/>
            <person name="Faust A.-M."/>
            <person name="Dessus-Babus S."/>
            <person name="Altorfer M."/>
            <person name="Burckhardt D."/>
            <person name="Oertli M."/>
            <person name="Naumann U."/>
            <person name="Petersen F."/>
            <person name="Wong J."/>
        </authorList>
    </citation>
    <scope>NUCLEOTIDE SEQUENCE</scope>
    <source>
        <strain evidence="2">GSM-AAB239-AS_SAM_17_03QT</strain>
        <tissue evidence="2">Leaf</tissue>
    </source>
</reference>
<name>A0AAX6F417_IRIPA</name>
<accession>A0AAX6F417</accession>
<feature type="transmembrane region" description="Helical" evidence="1">
    <location>
        <begin position="96"/>
        <end position="121"/>
    </location>
</feature>
<feature type="transmembrane region" description="Helical" evidence="1">
    <location>
        <begin position="142"/>
        <end position="170"/>
    </location>
</feature>
<evidence type="ECO:0000256" key="1">
    <source>
        <dbReference type="SAM" id="Phobius"/>
    </source>
</evidence>
<gene>
    <name evidence="2" type="ORF">M6B38_155050</name>
</gene>
<protein>
    <submittedName>
        <fullName evidence="2">Uncharacterized protein</fullName>
    </submittedName>
</protein>
<evidence type="ECO:0000313" key="2">
    <source>
        <dbReference type="EMBL" id="KAJ6811074.1"/>
    </source>
</evidence>
<dbReference type="AlphaFoldDB" id="A0AAX6F417"/>
<proteinExistence type="predicted"/>
<sequence>MDREPEELQFLSLVGIYRTSAAVLLSSRRLFSQILLSLVLPLSFLFLAHVHISHLLFSQIDRNESELQRAVPDSTAESRLLSRLSAEWTAFLLFKAVYVLFLLVFSLLSTSAVVYTIASLFSAKEVDFRKIFTVVPKVWKRLMATFLWAFLLLFAYNAAALTLVVLIAVLTDQNTFGLVLVVLVLLAYLAGLVWISVIWHLASVVSVLEDARGVAAMRKSRALIRGKTLAAVAIFCKLNFAFAAIEFGFRQLVAKGGAGGAAARAGFGLLFLAALCVVVMFGLVVQTVVYFVCKSYHHESIDKSSLSDHLEVYLGEYVPLKGRDVQLEHYYTTGTGAAV</sequence>
<organism evidence="2 3">
    <name type="scientific">Iris pallida</name>
    <name type="common">Sweet iris</name>
    <dbReference type="NCBI Taxonomy" id="29817"/>
    <lineage>
        <taxon>Eukaryota</taxon>
        <taxon>Viridiplantae</taxon>
        <taxon>Streptophyta</taxon>
        <taxon>Embryophyta</taxon>
        <taxon>Tracheophyta</taxon>
        <taxon>Spermatophyta</taxon>
        <taxon>Magnoliopsida</taxon>
        <taxon>Liliopsida</taxon>
        <taxon>Asparagales</taxon>
        <taxon>Iridaceae</taxon>
        <taxon>Iridoideae</taxon>
        <taxon>Irideae</taxon>
        <taxon>Iris</taxon>
    </lineage>
</organism>
<dbReference type="PANTHER" id="PTHR33133">
    <property type="entry name" value="OS08G0107100 PROTEIN-RELATED"/>
    <property type="match status" value="1"/>
</dbReference>
<dbReference type="EMBL" id="JANAVB010031819">
    <property type="protein sequence ID" value="KAJ6811074.1"/>
    <property type="molecule type" value="Genomic_DNA"/>
</dbReference>
<keyword evidence="3" id="KW-1185">Reference proteome</keyword>
<feature type="transmembrane region" description="Helical" evidence="1">
    <location>
        <begin position="229"/>
        <end position="249"/>
    </location>
</feature>
<keyword evidence="1" id="KW-0812">Transmembrane</keyword>